<dbReference type="InterPro" id="IPR005202">
    <property type="entry name" value="TF_GRAS"/>
</dbReference>
<feature type="region of interest" description="SAW" evidence="3">
    <location>
        <begin position="463"/>
        <end position="531"/>
    </location>
</feature>
<comment type="similarity">
    <text evidence="3">Belongs to the GRAS family.</text>
</comment>
<evidence type="ECO:0008006" key="6">
    <source>
        <dbReference type="Google" id="ProtNLM"/>
    </source>
</evidence>
<feature type="region of interest" description="Leucine repeat II (LRII)" evidence="3">
    <location>
        <begin position="327"/>
        <end position="359"/>
    </location>
</feature>
<evidence type="ECO:0000313" key="4">
    <source>
        <dbReference type="EMBL" id="KAL3525416.1"/>
    </source>
</evidence>
<comment type="caution">
    <text evidence="3">Lacks conserved residue(s) required for the propagation of feature annotation.</text>
</comment>
<gene>
    <name evidence="4" type="ORF">ACH5RR_013788</name>
</gene>
<organism evidence="4 5">
    <name type="scientific">Cinchona calisaya</name>
    <dbReference type="NCBI Taxonomy" id="153742"/>
    <lineage>
        <taxon>Eukaryota</taxon>
        <taxon>Viridiplantae</taxon>
        <taxon>Streptophyta</taxon>
        <taxon>Embryophyta</taxon>
        <taxon>Tracheophyta</taxon>
        <taxon>Spermatophyta</taxon>
        <taxon>Magnoliopsida</taxon>
        <taxon>eudicotyledons</taxon>
        <taxon>Gunneridae</taxon>
        <taxon>Pentapetalae</taxon>
        <taxon>asterids</taxon>
        <taxon>lamiids</taxon>
        <taxon>Gentianales</taxon>
        <taxon>Rubiaceae</taxon>
        <taxon>Cinchonoideae</taxon>
        <taxon>Cinchoneae</taxon>
        <taxon>Cinchona</taxon>
    </lineage>
</organism>
<evidence type="ECO:0000313" key="5">
    <source>
        <dbReference type="Proteomes" id="UP001630127"/>
    </source>
</evidence>
<keyword evidence="2" id="KW-0804">Transcription</keyword>
<dbReference type="PROSITE" id="PS50985">
    <property type="entry name" value="GRAS"/>
    <property type="match status" value="1"/>
</dbReference>
<sequence>MKVPFTENQPSTLNATKQVNCNNYEPKSVLELRQSPSRLTEKPASNTDISSNTIWDDTNLIQLEDHVLNQFEDWESLTRELGLHEDCISNPSSKPTTLTFHESQTQYPNNLPEYSLTQSSFDSTQDFPVLDISTYPSLNNSSISSFEPSHDIHHHNNNNININWNLGFDYVDELIRLAECFETNSLHLTHVILGRLNQRLRAPTGKPLQRAAFYFKEALQTLLTGSTRPIRTSTSSEVIQSIKAHKAFSNISPIPMFSSFTANQAVLEAVDGSMFIHVIDFDIGLGGHWASFMKELADKAESCKAPAPPVLRITAVVAEEYAMESKLIRENLTQFAGELNIRFNIDFVLVRTFEFLSFKAIKFMEGEKIAVLLSPAIFRHVGAGFLNDLRRVSPHVVVHLDCEGLIGFGTISFRQTLIDGLEFYSTLLESLEAANVGGGSLGDDCKKKIESFVIYPKILEAVGVAGRRGPPWWEAFVAAGLRPVGLSQFADFQADCLIRRTQVRGFHVARRQAEMLLCWHERALVATSAWRY</sequence>
<dbReference type="Pfam" id="PF03514">
    <property type="entry name" value="GRAS"/>
    <property type="match status" value="1"/>
</dbReference>
<comment type="caution">
    <text evidence="4">The sequence shown here is derived from an EMBL/GenBank/DDBJ whole genome shotgun (WGS) entry which is preliminary data.</text>
</comment>
<reference evidence="4 5" key="1">
    <citation type="submission" date="2024-11" db="EMBL/GenBank/DDBJ databases">
        <title>A near-complete genome assembly of Cinchona calisaya.</title>
        <authorList>
            <person name="Lian D.C."/>
            <person name="Zhao X.W."/>
            <person name="Wei L."/>
        </authorList>
    </citation>
    <scope>NUCLEOTIDE SEQUENCE [LARGE SCALE GENOMIC DNA]</scope>
    <source>
        <tissue evidence="4">Nenye</tissue>
    </source>
</reference>
<dbReference type="AlphaFoldDB" id="A0ABD3A3C0"/>
<feature type="short sequence motif" description="VHIID" evidence="3">
    <location>
        <begin position="276"/>
        <end position="280"/>
    </location>
</feature>
<evidence type="ECO:0000256" key="3">
    <source>
        <dbReference type="PROSITE-ProRule" id="PRU01191"/>
    </source>
</evidence>
<keyword evidence="5" id="KW-1185">Reference proteome</keyword>
<protein>
    <recommendedName>
        <fullName evidence="6">Scarecrow-like protein 15</fullName>
    </recommendedName>
</protein>
<evidence type="ECO:0000256" key="2">
    <source>
        <dbReference type="ARBA" id="ARBA00023163"/>
    </source>
</evidence>
<proteinExistence type="inferred from homology"/>
<accession>A0ABD3A3C0</accession>
<keyword evidence="1" id="KW-0805">Transcription regulation</keyword>
<name>A0ABD3A3C0_9GENT</name>
<dbReference type="Proteomes" id="UP001630127">
    <property type="component" value="Unassembled WGS sequence"/>
</dbReference>
<evidence type="ECO:0000256" key="1">
    <source>
        <dbReference type="ARBA" id="ARBA00023015"/>
    </source>
</evidence>
<dbReference type="PANTHER" id="PTHR31636">
    <property type="entry name" value="OSJNBA0084A10.13 PROTEIN-RELATED"/>
    <property type="match status" value="1"/>
</dbReference>
<feature type="region of interest" description="PFYRE" evidence="3">
    <location>
        <begin position="369"/>
        <end position="460"/>
    </location>
</feature>
<dbReference type="EMBL" id="JBJUIK010000006">
    <property type="protein sequence ID" value="KAL3525416.1"/>
    <property type="molecule type" value="Genomic_DNA"/>
</dbReference>